<accession>A0A392VFV6</accession>
<dbReference type="Proteomes" id="UP000265520">
    <property type="component" value="Unassembled WGS sequence"/>
</dbReference>
<protein>
    <submittedName>
        <fullName evidence="1">Uncharacterized protein</fullName>
    </submittedName>
</protein>
<name>A0A392VFV6_9FABA</name>
<comment type="caution">
    <text evidence="1">The sequence shown here is derived from an EMBL/GenBank/DDBJ whole genome shotgun (WGS) entry which is preliminary data.</text>
</comment>
<sequence>EWVVVVMGDSDEGGGGCVGIEVVVLWWKMVD</sequence>
<dbReference type="AlphaFoldDB" id="A0A392VFV6"/>
<reference evidence="1 2" key="1">
    <citation type="journal article" date="2018" name="Front. Plant Sci.">
        <title>Red Clover (Trifolium pratense) and Zigzag Clover (T. medium) - A Picture of Genomic Similarities and Differences.</title>
        <authorList>
            <person name="Dluhosova J."/>
            <person name="Istvanek J."/>
            <person name="Nedelnik J."/>
            <person name="Repkova J."/>
        </authorList>
    </citation>
    <scope>NUCLEOTIDE SEQUENCE [LARGE SCALE GENOMIC DNA]</scope>
    <source>
        <strain evidence="2">cv. 10/8</strain>
        <tissue evidence="1">Leaf</tissue>
    </source>
</reference>
<dbReference type="EMBL" id="LXQA011134088">
    <property type="protein sequence ID" value="MCI86199.1"/>
    <property type="molecule type" value="Genomic_DNA"/>
</dbReference>
<feature type="non-terminal residue" evidence="1">
    <location>
        <position position="1"/>
    </location>
</feature>
<organism evidence="1 2">
    <name type="scientific">Trifolium medium</name>
    <dbReference type="NCBI Taxonomy" id="97028"/>
    <lineage>
        <taxon>Eukaryota</taxon>
        <taxon>Viridiplantae</taxon>
        <taxon>Streptophyta</taxon>
        <taxon>Embryophyta</taxon>
        <taxon>Tracheophyta</taxon>
        <taxon>Spermatophyta</taxon>
        <taxon>Magnoliopsida</taxon>
        <taxon>eudicotyledons</taxon>
        <taxon>Gunneridae</taxon>
        <taxon>Pentapetalae</taxon>
        <taxon>rosids</taxon>
        <taxon>fabids</taxon>
        <taxon>Fabales</taxon>
        <taxon>Fabaceae</taxon>
        <taxon>Papilionoideae</taxon>
        <taxon>50 kb inversion clade</taxon>
        <taxon>NPAAA clade</taxon>
        <taxon>Hologalegina</taxon>
        <taxon>IRL clade</taxon>
        <taxon>Trifolieae</taxon>
        <taxon>Trifolium</taxon>
    </lineage>
</organism>
<keyword evidence="2" id="KW-1185">Reference proteome</keyword>
<evidence type="ECO:0000313" key="1">
    <source>
        <dbReference type="EMBL" id="MCI86199.1"/>
    </source>
</evidence>
<proteinExistence type="predicted"/>
<evidence type="ECO:0000313" key="2">
    <source>
        <dbReference type="Proteomes" id="UP000265520"/>
    </source>
</evidence>